<dbReference type="AlphaFoldDB" id="A0A5M6C1Q4"/>
<evidence type="ECO:0000313" key="3">
    <source>
        <dbReference type="Proteomes" id="UP000322225"/>
    </source>
</evidence>
<name>A0A5M6C1Q4_9TREE</name>
<dbReference type="EMBL" id="CP144064">
    <property type="protein sequence ID" value="WWD22623.1"/>
    <property type="molecule type" value="Genomic_DNA"/>
</dbReference>
<proteinExistence type="predicted"/>
<organism evidence="2 3">
    <name type="scientific">Kwoniella shandongensis</name>
    <dbReference type="NCBI Taxonomy" id="1734106"/>
    <lineage>
        <taxon>Eukaryota</taxon>
        <taxon>Fungi</taxon>
        <taxon>Dikarya</taxon>
        <taxon>Basidiomycota</taxon>
        <taxon>Agaricomycotina</taxon>
        <taxon>Tremellomycetes</taxon>
        <taxon>Tremellales</taxon>
        <taxon>Cryptococcaceae</taxon>
        <taxon>Kwoniella</taxon>
    </lineage>
</organism>
<feature type="region of interest" description="Disordered" evidence="1">
    <location>
        <begin position="251"/>
        <end position="271"/>
    </location>
</feature>
<accession>A0A5M6C1Q4</accession>
<dbReference type="RefSeq" id="XP_031861986.1">
    <property type="nucleotide sequence ID" value="XM_032003573.1"/>
</dbReference>
<feature type="compositionally biased region" description="Acidic residues" evidence="1">
    <location>
        <begin position="206"/>
        <end position="219"/>
    </location>
</feature>
<dbReference type="OrthoDB" id="10677438at2759"/>
<gene>
    <name evidence="2" type="ORF">CI109_107116</name>
</gene>
<feature type="compositionally biased region" description="Low complexity" evidence="1">
    <location>
        <begin position="139"/>
        <end position="151"/>
    </location>
</feature>
<feature type="compositionally biased region" description="Basic and acidic residues" evidence="1">
    <location>
        <begin position="262"/>
        <end position="271"/>
    </location>
</feature>
<reference evidence="2" key="2">
    <citation type="submission" date="2024-01" db="EMBL/GenBank/DDBJ databases">
        <title>Comparative genomics of Cryptococcus and Kwoniella reveals pathogenesis evolution and contrasting modes of karyotype evolution via chromosome fusion or intercentromeric recombination.</title>
        <authorList>
            <person name="Coelho M.A."/>
            <person name="David-Palma M."/>
            <person name="Shea T."/>
            <person name="Bowers K."/>
            <person name="McGinley-Smith S."/>
            <person name="Mohammad A.W."/>
            <person name="Gnirke A."/>
            <person name="Yurkov A.M."/>
            <person name="Nowrousian M."/>
            <person name="Sun S."/>
            <person name="Cuomo C.A."/>
            <person name="Heitman J."/>
        </authorList>
    </citation>
    <scope>NUCLEOTIDE SEQUENCE</scope>
    <source>
        <strain evidence="2">CBS 12478</strain>
    </source>
</reference>
<feature type="region of interest" description="Disordered" evidence="1">
    <location>
        <begin position="139"/>
        <end position="168"/>
    </location>
</feature>
<feature type="region of interest" description="Disordered" evidence="1">
    <location>
        <begin position="191"/>
        <end position="219"/>
    </location>
</feature>
<feature type="region of interest" description="Disordered" evidence="1">
    <location>
        <begin position="36"/>
        <end position="59"/>
    </location>
</feature>
<evidence type="ECO:0000313" key="2">
    <source>
        <dbReference type="EMBL" id="WWD22623.1"/>
    </source>
</evidence>
<protein>
    <submittedName>
        <fullName evidence="2">Uncharacterized protein</fullName>
    </submittedName>
</protein>
<sequence>MPKGTPSTPTKHPFTDLYYYPGHSFSPLNYISLTPANFDGDDNDNEHRDDQDSTDGPEPTTFYALDDKHASLGLVIVLLEYEAGDERIKDMRRSLFPGIFGYEQRSSPRPSNLIYLVLPCPLLQCSIFELPSSTYKTKSSTHTITTSLSPSRADVTQPPDSPSILVPPTQSQEHIVIIRFRRLKFRYPGPKSNLKYNSHSNTGDNHEEEEDDDDNDDDEIGWWRKAQDWGKYVKDGKARRMFERAVLERIDEFVDTMEQDEDKGARNSDGD</sequence>
<dbReference type="GeneID" id="43587699"/>
<keyword evidence="3" id="KW-1185">Reference proteome</keyword>
<dbReference type="Proteomes" id="UP000322225">
    <property type="component" value="Chromosome 14"/>
</dbReference>
<reference evidence="2" key="1">
    <citation type="submission" date="2017-08" db="EMBL/GenBank/DDBJ databases">
        <authorList>
            <person name="Cuomo C."/>
            <person name="Billmyre B."/>
            <person name="Heitman J."/>
        </authorList>
    </citation>
    <scope>NUCLEOTIDE SEQUENCE</scope>
    <source>
        <strain evidence="2">CBS 12478</strain>
    </source>
</reference>
<feature type="compositionally biased region" description="Polar residues" evidence="1">
    <location>
        <begin position="194"/>
        <end position="203"/>
    </location>
</feature>
<dbReference type="KEGG" id="ksn:43587699"/>
<evidence type="ECO:0000256" key="1">
    <source>
        <dbReference type="SAM" id="MobiDB-lite"/>
    </source>
</evidence>